<dbReference type="Pfam" id="PF09949">
    <property type="entry name" value="APP1_cat"/>
    <property type="match status" value="1"/>
</dbReference>
<dbReference type="GO" id="GO:0008195">
    <property type="term" value="F:phosphatidate phosphatase activity"/>
    <property type="evidence" value="ECO:0007669"/>
    <property type="project" value="InterPro"/>
</dbReference>
<evidence type="ECO:0000259" key="1">
    <source>
        <dbReference type="Pfam" id="PF09949"/>
    </source>
</evidence>
<dbReference type="PANTHER" id="PTHR28208">
    <property type="entry name" value="PHOSPHATIDATE PHOSPHATASE APP1"/>
    <property type="match status" value="1"/>
</dbReference>
<reference evidence="2" key="1">
    <citation type="submission" date="2021-02" db="EMBL/GenBank/DDBJ databases">
        <title>Fulvivirga sp. S481 isolated from sea water.</title>
        <authorList>
            <person name="Bae S.S."/>
            <person name="Baek K."/>
        </authorList>
    </citation>
    <scope>NUCLEOTIDE SEQUENCE</scope>
    <source>
        <strain evidence="2">S481</strain>
    </source>
</reference>
<evidence type="ECO:0000313" key="2">
    <source>
        <dbReference type="EMBL" id="QSE98090.1"/>
    </source>
</evidence>
<gene>
    <name evidence="2" type="ORF">JR347_03135</name>
</gene>
<dbReference type="InterPro" id="IPR052935">
    <property type="entry name" value="Mg2+_PAP"/>
</dbReference>
<dbReference type="EMBL" id="CP070608">
    <property type="protein sequence ID" value="QSE98090.1"/>
    <property type="molecule type" value="Genomic_DNA"/>
</dbReference>
<name>A0A974WKY4_9BACT</name>
<dbReference type="PANTHER" id="PTHR28208:SF3">
    <property type="entry name" value="PHOSPHATIDATE PHOSPHATASE APP1"/>
    <property type="match status" value="1"/>
</dbReference>
<dbReference type="KEGG" id="fuv:JR347_03135"/>
<dbReference type="AlphaFoldDB" id="A0A974WKY4"/>
<protein>
    <submittedName>
        <fullName evidence="2">DUF2183 domain-containing protein</fullName>
    </submittedName>
</protein>
<sequence>MGLLSPPAILAYKGYSNGNRVYVQGHVLFDRLLKESQADDKKRKNFLAMISRYLGKTIADVELEITFYNIKQKAITDERGMFKSSFNISDLSEGWHTIHYRVVGGLEHDQEIVATSEVLVANRSSEYIIVSDIDDTVLVSYATRVLRKLRLILLKNSKTRLPFEGVAKFYEALQAGKNINSKNPLFYVSSSEWNLYDFLEDFFEVRGIPKGPMMLQELKTSLWKIIFSGGGTHSHKKESIAQLLNTFPEQKFILIGDSGQRDAEIYTSLAKEHPGRIELIYIRDVNKSKKNKKINSSTAGLSETELIIVKDSYEAADHAFQRNLIANKIKKDQL</sequence>
<dbReference type="Proteomes" id="UP000662783">
    <property type="component" value="Chromosome"/>
</dbReference>
<keyword evidence="3" id="KW-1185">Reference proteome</keyword>
<dbReference type="InterPro" id="IPR019236">
    <property type="entry name" value="APP1_cat"/>
</dbReference>
<proteinExistence type="predicted"/>
<feature type="domain" description="Phosphatidate phosphatase APP1 catalytic" evidence="1">
    <location>
        <begin position="128"/>
        <end position="284"/>
    </location>
</feature>
<evidence type="ECO:0000313" key="3">
    <source>
        <dbReference type="Proteomes" id="UP000662783"/>
    </source>
</evidence>
<dbReference type="RefSeq" id="WP_205722598.1">
    <property type="nucleotide sequence ID" value="NZ_CP070608.1"/>
</dbReference>
<organism evidence="2 3">
    <name type="scientific">Fulvivirga lutea</name>
    <dbReference type="NCBI Taxonomy" id="2810512"/>
    <lineage>
        <taxon>Bacteria</taxon>
        <taxon>Pseudomonadati</taxon>
        <taxon>Bacteroidota</taxon>
        <taxon>Cytophagia</taxon>
        <taxon>Cytophagales</taxon>
        <taxon>Fulvivirgaceae</taxon>
        <taxon>Fulvivirga</taxon>
    </lineage>
</organism>
<accession>A0A974WKY4</accession>